<reference evidence="5" key="2">
    <citation type="submission" date="2021-04" db="EMBL/GenBank/DDBJ databases">
        <authorList>
            <person name="Gilroy R."/>
        </authorList>
    </citation>
    <scope>NUCLEOTIDE SEQUENCE</scope>
    <source>
        <strain evidence="5">ChiHjej10B9-743</strain>
    </source>
</reference>
<dbReference type="SUPFAM" id="SSF47336">
    <property type="entry name" value="ACP-like"/>
    <property type="match status" value="1"/>
</dbReference>
<evidence type="ECO:0000313" key="6">
    <source>
        <dbReference type="Proteomes" id="UP000824133"/>
    </source>
</evidence>
<comment type="pathway">
    <text evidence="3">Lipid metabolism; fatty acid biosynthesis.</text>
</comment>
<dbReference type="Pfam" id="PF00550">
    <property type="entry name" value="PP-binding"/>
    <property type="match status" value="1"/>
</dbReference>
<keyword evidence="3" id="KW-0443">Lipid metabolism</keyword>
<dbReference type="InterPro" id="IPR036736">
    <property type="entry name" value="ACP-like_sf"/>
</dbReference>
<evidence type="ECO:0000313" key="5">
    <source>
        <dbReference type="EMBL" id="HIY79918.1"/>
    </source>
</evidence>
<keyword evidence="3" id="KW-0275">Fatty acid biosynthesis</keyword>
<dbReference type="EMBL" id="DXCP01000042">
    <property type="protein sequence ID" value="HIY79918.1"/>
    <property type="molecule type" value="Genomic_DNA"/>
</dbReference>
<keyword evidence="3" id="KW-0444">Lipid biosynthesis</keyword>
<keyword evidence="1 3" id="KW-0596">Phosphopantetheine</keyword>
<comment type="function">
    <text evidence="3">Carrier of the growing fatty acid chain in fatty acid biosynthesis.</text>
</comment>
<dbReference type="InterPro" id="IPR009081">
    <property type="entry name" value="PP-bd_ACP"/>
</dbReference>
<keyword evidence="3" id="KW-0963">Cytoplasm</keyword>
<dbReference type="GO" id="GO:0000036">
    <property type="term" value="F:acyl carrier activity"/>
    <property type="evidence" value="ECO:0007669"/>
    <property type="project" value="UniProtKB-UniRule"/>
</dbReference>
<feature type="modified residue" description="O-(pantetheine 4'-phosphoryl)serine" evidence="3">
    <location>
        <position position="38"/>
    </location>
</feature>
<name>A0A9D2CGH9_9ACTN</name>
<dbReference type="InterPro" id="IPR003231">
    <property type="entry name" value="ACP"/>
</dbReference>
<dbReference type="GO" id="GO:0005737">
    <property type="term" value="C:cytoplasm"/>
    <property type="evidence" value="ECO:0007669"/>
    <property type="project" value="UniProtKB-SubCell"/>
</dbReference>
<sequence>MADQTTFDRVCDIVREQAGLDDTELTAETKLSEVGLDSLATVEAVMACEDEFGIEIDAESNPETIGEFVSMVESLLEN</sequence>
<keyword evidence="3" id="KW-0276">Fatty acid metabolism</keyword>
<comment type="caution">
    <text evidence="5">The sequence shown here is derived from an EMBL/GenBank/DDBJ whole genome shotgun (WGS) entry which is preliminary data.</text>
</comment>
<comment type="similarity">
    <text evidence="3">Belongs to the acyl carrier protein (ACP) family.</text>
</comment>
<accession>A0A9D2CGH9</accession>
<dbReference type="Proteomes" id="UP000824133">
    <property type="component" value="Unassembled WGS sequence"/>
</dbReference>
<proteinExistence type="inferred from homology"/>
<dbReference type="PANTHER" id="PTHR46153">
    <property type="entry name" value="ACYL CARRIER PROTEIN"/>
    <property type="match status" value="1"/>
</dbReference>
<evidence type="ECO:0000259" key="4">
    <source>
        <dbReference type="PROSITE" id="PS50075"/>
    </source>
</evidence>
<dbReference type="PROSITE" id="PS50075">
    <property type="entry name" value="CARRIER"/>
    <property type="match status" value="1"/>
</dbReference>
<keyword evidence="2 3" id="KW-0597">Phosphoprotein</keyword>
<dbReference type="InterPro" id="IPR044813">
    <property type="entry name" value="ACP_chloroplastic"/>
</dbReference>
<comment type="subcellular location">
    <subcellularLocation>
        <location evidence="3">Cytoplasm</location>
    </subcellularLocation>
</comment>
<dbReference type="HAMAP" id="MF_01217">
    <property type="entry name" value="Acyl_carrier"/>
    <property type="match status" value="1"/>
</dbReference>
<organism evidence="5 6">
    <name type="scientific">Candidatus Olsenella excrementavium</name>
    <dbReference type="NCBI Taxonomy" id="2838709"/>
    <lineage>
        <taxon>Bacteria</taxon>
        <taxon>Bacillati</taxon>
        <taxon>Actinomycetota</taxon>
        <taxon>Coriobacteriia</taxon>
        <taxon>Coriobacteriales</taxon>
        <taxon>Atopobiaceae</taxon>
        <taxon>Olsenella</taxon>
    </lineage>
</organism>
<evidence type="ECO:0000256" key="1">
    <source>
        <dbReference type="ARBA" id="ARBA00022450"/>
    </source>
</evidence>
<feature type="domain" description="Carrier" evidence="4">
    <location>
        <begin position="4"/>
        <end position="78"/>
    </location>
</feature>
<dbReference type="AlphaFoldDB" id="A0A9D2CGH9"/>
<evidence type="ECO:0000256" key="2">
    <source>
        <dbReference type="ARBA" id="ARBA00022553"/>
    </source>
</evidence>
<evidence type="ECO:0000256" key="3">
    <source>
        <dbReference type="HAMAP-Rule" id="MF_01217"/>
    </source>
</evidence>
<reference evidence="5" key="1">
    <citation type="journal article" date="2021" name="PeerJ">
        <title>Extensive microbial diversity within the chicken gut microbiome revealed by metagenomics and culture.</title>
        <authorList>
            <person name="Gilroy R."/>
            <person name="Ravi A."/>
            <person name="Getino M."/>
            <person name="Pursley I."/>
            <person name="Horton D.L."/>
            <person name="Alikhan N.F."/>
            <person name="Baker D."/>
            <person name="Gharbi K."/>
            <person name="Hall N."/>
            <person name="Watson M."/>
            <person name="Adriaenssens E.M."/>
            <person name="Foster-Nyarko E."/>
            <person name="Jarju S."/>
            <person name="Secka A."/>
            <person name="Antonio M."/>
            <person name="Oren A."/>
            <person name="Chaudhuri R.R."/>
            <person name="La Ragione R."/>
            <person name="Hildebrand F."/>
            <person name="Pallen M.J."/>
        </authorList>
    </citation>
    <scope>NUCLEOTIDE SEQUENCE</scope>
    <source>
        <strain evidence="5">ChiHjej10B9-743</strain>
    </source>
</reference>
<protein>
    <recommendedName>
        <fullName evidence="3">Acyl carrier protein</fullName>
        <shortName evidence="3">ACP</shortName>
    </recommendedName>
</protein>
<dbReference type="PANTHER" id="PTHR46153:SF2">
    <property type="entry name" value="ACYL CARRIER PROTEIN"/>
    <property type="match status" value="1"/>
</dbReference>
<comment type="PTM">
    <text evidence="3">4'-phosphopantetheine is transferred from CoA to a specific serine of apo-ACP by AcpS. This modification is essential for activity because fatty acids are bound in thioester linkage to the sulfhydryl of the prosthetic group.</text>
</comment>
<gene>
    <name evidence="3" type="primary">acpP</name>
    <name evidence="5" type="ORF">IAA42_05735</name>
</gene>
<dbReference type="Gene3D" id="1.10.1200.10">
    <property type="entry name" value="ACP-like"/>
    <property type="match status" value="1"/>
</dbReference>